<evidence type="ECO:0000313" key="8">
    <source>
        <dbReference type="EMBL" id="WFT74922.1"/>
    </source>
</evidence>
<keyword evidence="3" id="KW-0210">Decarboxylase</keyword>
<comment type="cofactor">
    <cofactor evidence="1">
        <name>pyridoxal 5'-phosphate</name>
        <dbReference type="ChEBI" id="CHEBI:597326"/>
    </cofactor>
</comment>
<evidence type="ECO:0000256" key="1">
    <source>
        <dbReference type="ARBA" id="ARBA00001933"/>
    </source>
</evidence>
<keyword evidence="9" id="KW-1185">Reference proteome</keyword>
<evidence type="ECO:0000256" key="5">
    <source>
        <dbReference type="ARBA" id="ARBA00023239"/>
    </source>
</evidence>
<comment type="similarity">
    <text evidence="2">Belongs to the Orn/Lys/Arg decarboxylase class-I family.</text>
</comment>
<dbReference type="SUPFAM" id="SSF53383">
    <property type="entry name" value="PLP-dependent transferases"/>
    <property type="match status" value="1"/>
</dbReference>
<evidence type="ECO:0000313" key="9">
    <source>
        <dbReference type="Proteomes" id="UP001221597"/>
    </source>
</evidence>
<name>A0ABY8IZY0_9BACI</name>
<evidence type="ECO:0000256" key="2">
    <source>
        <dbReference type="ARBA" id="ARBA00010671"/>
    </source>
</evidence>
<dbReference type="InterPro" id="IPR015424">
    <property type="entry name" value="PyrdxlP-dep_Trfase"/>
</dbReference>
<keyword evidence="4" id="KW-0663">Pyridoxal phosphate</keyword>
<dbReference type="InterPro" id="IPR036633">
    <property type="entry name" value="Prn/Lys/Arg_de-COase_C_sf"/>
</dbReference>
<dbReference type="CDD" id="cd00615">
    <property type="entry name" value="Orn_deC_like"/>
    <property type="match status" value="1"/>
</dbReference>
<feature type="domain" description="Orn/Lys/Arg decarboxylases family 1 pyridoxal-P attachment site" evidence="6">
    <location>
        <begin position="8"/>
        <end position="281"/>
    </location>
</feature>
<dbReference type="InterPro" id="IPR000310">
    <property type="entry name" value="Orn/Lys/Arg_deCO2ase_major_dom"/>
</dbReference>
<accession>A0ABY8IZY0</accession>
<dbReference type="SUPFAM" id="SSF55904">
    <property type="entry name" value="Ornithine decarboxylase C-terminal domain"/>
    <property type="match status" value="1"/>
</dbReference>
<gene>
    <name evidence="8" type="ORF">P9989_00365</name>
</gene>
<keyword evidence="5" id="KW-0456">Lyase</keyword>
<dbReference type="InterPro" id="IPR015421">
    <property type="entry name" value="PyrdxlP-dep_Trfase_major"/>
</dbReference>
<sequence length="475" mass="53194">MNTSQDKTPLYSALLKLKEKSPYSFHVPGHKFGKVFSERGKVLFQSTLEMDATEITGLDDLHAAKGVIKEAQELASQFFESDNTYFLVNGTTSGILAAVMSVCRQGETVIVQRNCHKSILHGLELAGAKPVFLLPDYEENTGRYSGVTAELVNEALKQYPDTRAVFLTYPDYFGRVFDIKKVCEAVHNYKIPVVVDEAHGVHFKLGTPFPASSIDLGGDLIIQSAHKMAPAMTMASYLHVKGDRVDQSRLRYYLQVFQSSSPSYPLMASLDLARHYLASFEQADKGNLLTYIDGLRQVWSDASGYWRLLPTGYWDDPLKLTLEARGGLSGFQLAEVLEAQHMYPELATEKQVLLTTGLAPTVNLDKLQERLEEVNCRLKKQPISATINIDQPPYPRFQTLDIDYADMSLKPAEFVDWKDAVNRICAEAVVPYPPGIPFILKGERVSKEQETGVKSLLRQGTSFQNVHVERGIWVF</sequence>
<dbReference type="EMBL" id="CP121671">
    <property type="protein sequence ID" value="WFT74922.1"/>
    <property type="molecule type" value="Genomic_DNA"/>
</dbReference>
<keyword evidence="8" id="KW-0032">Aminotransferase</keyword>
<dbReference type="GO" id="GO:0008483">
    <property type="term" value="F:transaminase activity"/>
    <property type="evidence" value="ECO:0007669"/>
    <property type="project" value="UniProtKB-KW"/>
</dbReference>
<dbReference type="PANTHER" id="PTHR43277">
    <property type="entry name" value="ARGININE DECARBOXYLASE"/>
    <property type="match status" value="1"/>
</dbReference>
<feature type="domain" description="Orn/Lys/Arg decarboxylase C-terminal" evidence="7">
    <location>
        <begin position="407"/>
        <end position="455"/>
    </location>
</feature>
<keyword evidence="8" id="KW-0808">Transferase</keyword>
<dbReference type="InterPro" id="IPR052357">
    <property type="entry name" value="Orn_Lys_Arg_decarboxylase-I"/>
</dbReference>
<dbReference type="Proteomes" id="UP001221597">
    <property type="component" value="Chromosome"/>
</dbReference>
<dbReference type="RefSeq" id="WP_283076914.1">
    <property type="nucleotide sequence ID" value="NZ_CP121671.1"/>
</dbReference>
<proteinExistence type="inferred from homology"/>
<dbReference type="PANTHER" id="PTHR43277:SF3">
    <property type="entry name" value="DECARBOXYLASE, PUTATIVE-RELATED"/>
    <property type="match status" value="1"/>
</dbReference>
<dbReference type="Pfam" id="PF01276">
    <property type="entry name" value="OKR_DC_1"/>
    <property type="match status" value="1"/>
</dbReference>
<dbReference type="InterPro" id="IPR008286">
    <property type="entry name" value="Prn/Lys/Arg_de-COase_C"/>
</dbReference>
<evidence type="ECO:0000256" key="3">
    <source>
        <dbReference type="ARBA" id="ARBA00022793"/>
    </source>
</evidence>
<protein>
    <submittedName>
        <fullName evidence="8">Aminotransferase class I/II-fold pyridoxal phosphate-dependent enzyme</fullName>
    </submittedName>
</protein>
<organism evidence="8 9">
    <name type="scientific">Halobacillus naozhouensis</name>
    <dbReference type="NCBI Taxonomy" id="554880"/>
    <lineage>
        <taxon>Bacteria</taxon>
        <taxon>Bacillati</taxon>
        <taxon>Bacillota</taxon>
        <taxon>Bacilli</taxon>
        <taxon>Bacillales</taxon>
        <taxon>Bacillaceae</taxon>
        <taxon>Halobacillus</taxon>
    </lineage>
</organism>
<dbReference type="Pfam" id="PF03711">
    <property type="entry name" value="OKR_DC_1_C"/>
    <property type="match status" value="1"/>
</dbReference>
<evidence type="ECO:0000259" key="7">
    <source>
        <dbReference type="Pfam" id="PF03711"/>
    </source>
</evidence>
<dbReference type="Gene3D" id="3.90.105.10">
    <property type="entry name" value="Molybdopterin biosynthesis moea protein, domain 2"/>
    <property type="match status" value="1"/>
</dbReference>
<dbReference type="Gene3D" id="3.40.640.10">
    <property type="entry name" value="Type I PLP-dependent aspartate aminotransferase-like (Major domain)"/>
    <property type="match status" value="1"/>
</dbReference>
<reference evidence="8 9" key="1">
    <citation type="submission" date="2023-04" db="EMBL/GenBank/DDBJ databases">
        <title>Genome sequence of Halobacillus naozhouensis KACC 21980.</title>
        <authorList>
            <person name="Kim S."/>
            <person name="Heo J."/>
            <person name="Kwon S.-W."/>
        </authorList>
    </citation>
    <scope>NUCLEOTIDE SEQUENCE [LARGE SCALE GENOMIC DNA]</scope>
    <source>
        <strain evidence="8 9">KCTC 13234</strain>
    </source>
</reference>
<evidence type="ECO:0000259" key="6">
    <source>
        <dbReference type="Pfam" id="PF01276"/>
    </source>
</evidence>
<evidence type="ECO:0000256" key="4">
    <source>
        <dbReference type="ARBA" id="ARBA00022898"/>
    </source>
</evidence>